<dbReference type="InterPro" id="IPR038648">
    <property type="entry name" value="PHR_sf"/>
</dbReference>
<feature type="compositionally biased region" description="Low complexity" evidence="3">
    <location>
        <begin position="13"/>
        <end position="47"/>
    </location>
</feature>
<feature type="region of interest" description="Disordered" evidence="3">
    <location>
        <begin position="1"/>
        <end position="108"/>
    </location>
</feature>
<accession>A0A6P7T7X9</accession>
<dbReference type="InterPro" id="IPR000210">
    <property type="entry name" value="BTB/POZ_dom"/>
</dbReference>
<evidence type="ECO:0000256" key="2">
    <source>
        <dbReference type="ARBA" id="ARBA00022490"/>
    </source>
</evidence>
<dbReference type="Pfam" id="PF08005">
    <property type="entry name" value="PHR"/>
    <property type="match status" value="1"/>
</dbReference>
<dbReference type="Pfam" id="PF07707">
    <property type="entry name" value="BACK"/>
    <property type="match status" value="1"/>
</dbReference>
<evidence type="ECO:0000313" key="5">
    <source>
        <dbReference type="Proteomes" id="UP000515154"/>
    </source>
</evidence>
<sequence length="700" mass="75874">MESKVVDAQNQHSAAVGNSSRNSNSSSSNTTATATSSSSSSSNNSNSSGGGGGNNSNIGVNNNSSLGCPPNNSVSSSNMNNNNNNNNSCTNTTTTTTTSNSITNQTNSCNKKNREVINNSDDQCSTISSSKIDNVCSSSDLVNTARGNATPSKLQKPKSDSNQTDCNKRESADDKCESSSSLTNAFSSVSGFSQLHSTASNDTSHLTSCFNHCTNTSVSNSNPSHIYPCSYSVPFSDSNTHRPISGGASANPSVSRAAGNSSTSGGPYNWQASKISVRERLAYLYNNDVMSDVKFRVGKAPDSQIIPAHKFVLSVGSAVFDALFNWMKTSNYTHENLIEIPDVEPSAFLALLRFLYCDEVQINPETVMTTLYAAKKYSVPALEKECVEFLKGNLSSDNAFLLLSQARLFDESHLASLCLETIDKNTSEALAAEGFTDIDLDTMAVVLERDSLGIRECKLFTAVCRWAEAECIRQNLTVTPANQRKVLGKALHLIRFPLMSVEEFARDSAQSGILLDREVVDLFLYFISSKPTSSFSDVPRCSLTGKEQVISRFCQIESRWGYSGTSDRIRFMVNRRIFVVGFGLYGSIHGPTDYLVNIELLHADTGKVLGQNNGTFHCDGSTSTFRVLFKKPLEVLPNVNYTACTTLKGPDSYYGSRGLRRVTHETVSSGKVTFQFTYATGNNNGTSIEDGQIPEIIFYT</sequence>
<dbReference type="Pfam" id="PF00651">
    <property type="entry name" value="BTB"/>
    <property type="match status" value="1"/>
</dbReference>
<dbReference type="SMART" id="SM00225">
    <property type="entry name" value="BTB"/>
    <property type="match status" value="1"/>
</dbReference>
<dbReference type="FunFam" id="2.60.120.820:FF:000004">
    <property type="entry name" value="BTB/POZ domain-containing protein 2"/>
    <property type="match status" value="1"/>
</dbReference>
<dbReference type="GO" id="GO:0005829">
    <property type="term" value="C:cytosol"/>
    <property type="evidence" value="ECO:0007669"/>
    <property type="project" value="TreeGrafter"/>
</dbReference>
<dbReference type="Proteomes" id="UP000515154">
    <property type="component" value="Linkage group LG17"/>
</dbReference>
<proteinExistence type="predicted"/>
<dbReference type="InterPro" id="IPR012983">
    <property type="entry name" value="PHR"/>
</dbReference>
<gene>
    <name evidence="6" type="primary">LOC115220858</name>
</gene>
<dbReference type="InterPro" id="IPR011705">
    <property type="entry name" value="BACK"/>
</dbReference>
<dbReference type="Gene3D" id="3.30.710.10">
    <property type="entry name" value="Potassium Channel Kv1.1, Chain A"/>
    <property type="match status" value="1"/>
</dbReference>
<organism evidence="5 6">
    <name type="scientific">Octopus sinensis</name>
    <name type="common">East Asian common octopus</name>
    <dbReference type="NCBI Taxonomy" id="2607531"/>
    <lineage>
        <taxon>Eukaryota</taxon>
        <taxon>Metazoa</taxon>
        <taxon>Spiralia</taxon>
        <taxon>Lophotrochozoa</taxon>
        <taxon>Mollusca</taxon>
        <taxon>Cephalopoda</taxon>
        <taxon>Coleoidea</taxon>
        <taxon>Octopodiformes</taxon>
        <taxon>Octopoda</taxon>
        <taxon>Incirrata</taxon>
        <taxon>Octopodidae</taxon>
        <taxon>Octopus</taxon>
    </lineage>
</organism>
<name>A0A6P7T7X9_9MOLL</name>
<feature type="region of interest" description="Disordered" evidence="3">
    <location>
        <begin position="242"/>
        <end position="265"/>
    </location>
</feature>
<dbReference type="SMART" id="SM00875">
    <property type="entry name" value="BACK"/>
    <property type="match status" value="1"/>
</dbReference>
<dbReference type="FunFam" id="1.25.40.420:FF:000004">
    <property type="entry name" value="BTB/POZ domain-containing protein 2"/>
    <property type="match status" value="1"/>
</dbReference>
<dbReference type="AlphaFoldDB" id="A0A6P7T7X9"/>
<dbReference type="PROSITE" id="PS50097">
    <property type="entry name" value="BTB"/>
    <property type="match status" value="1"/>
</dbReference>
<feature type="compositionally biased region" description="Basic and acidic residues" evidence="3">
    <location>
        <begin position="166"/>
        <end position="177"/>
    </location>
</feature>
<keyword evidence="2" id="KW-0963">Cytoplasm</keyword>
<dbReference type="PANTHER" id="PTHR45774">
    <property type="entry name" value="BTB/POZ DOMAIN-CONTAINING"/>
    <property type="match status" value="1"/>
</dbReference>
<dbReference type="GO" id="GO:0022008">
    <property type="term" value="P:neurogenesis"/>
    <property type="evidence" value="ECO:0007669"/>
    <property type="project" value="TreeGrafter"/>
</dbReference>
<dbReference type="SUPFAM" id="SSF54695">
    <property type="entry name" value="POZ domain"/>
    <property type="match status" value="1"/>
</dbReference>
<reference evidence="6" key="1">
    <citation type="submission" date="2025-08" db="UniProtKB">
        <authorList>
            <consortium name="RefSeq"/>
        </authorList>
    </citation>
    <scope>IDENTIFICATION</scope>
</reference>
<feature type="domain" description="BTB" evidence="4">
    <location>
        <begin position="291"/>
        <end position="364"/>
    </location>
</feature>
<dbReference type="RefSeq" id="XP_029646899.1">
    <property type="nucleotide sequence ID" value="XM_029791039.2"/>
</dbReference>
<keyword evidence="5" id="KW-1185">Reference proteome</keyword>
<feature type="region of interest" description="Disordered" evidence="3">
    <location>
        <begin position="143"/>
        <end position="179"/>
    </location>
</feature>
<dbReference type="KEGG" id="osn:115220858"/>
<dbReference type="PANTHER" id="PTHR45774:SF3">
    <property type="entry name" value="BTB (POZ) DOMAIN-CONTAINING 2B-RELATED"/>
    <property type="match status" value="1"/>
</dbReference>
<protein>
    <submittedName>
        <fullName evidence="6">BTB/POZ domain-containing protein 1</fullName>
    </submittedName>
</protein>
<dbReference type="Gene3D" id="1.25.40.420">
    <property type="match status" value="1"/>
</dbReference>
<dbReference type="GO" id="GO:0000932">
    <property type="term" value="C:P-body"/>
    <property type="evidence" value="ECO:0007669"/>
    <property type="project" value="TreeGrafter"/>
</dbReference>
<dbReference type="CDD" id="cd18487">
    <property type="entry name" value="BACK_BTBD1_like"/>
    <property type="match status" value="1"/>
</dbReference>
<dbReference type="Gene3D" id="2.60.120.820">
    <property type="entry name" value="PHR domain"/>
    <property type="match status" value="1"/>
</dbReference>
<feature type="compositionally biased region" description="Low complexity" evidence="3">
    <location>
        <begin position="55"/>
        <end position="108"/>
    </location>
</feature>
<feature type="compositionally biased region" description="Polar residues" evidence="3">
    <location>
        <begin position="143"/>
        <end position="153"/>
    </location>
</feature>
<evidence type="ECO:0000313" key="6">
    <source>
        <dbReference type="RefSeq" id="XP_029646899.1"/>
    </source>
</evidence>
<comment type="subcellular location">
    <subcellularLocation>
        <location evidence="1">Cytoplasm</location>
    </subcellularLocation>
</comment>
<evidence type="ECO:0000259" key="4">
    <source>
        <dbReference type="PROSITE" id="PS50097"/>
    </source>
</evidence>
<evidence type="ECO:0000256" key="1">
    <source>
        <dbReference type="ARBA" id="ARBA00004496"/>
    </source>
</evidence>
<dbReference type="InterPro" id="IPR011333">
    <property type="entry name" value="SKP1/BTB/POZ_sf"/>
</dbReference>
<evidence type="ECO:0000256" key="3">
    <source>
        <dbReference type="SAM" id="MobiDB-lite"/>
    </source>
</evidence>